<dbReference type="PROSITE" id="PS00455">
    <property type="entry name" value="AMP_BINDING"/>
    <property type="match status" value="1"/>
</dbReference>
<reference evidence="4 5" key="1">
    <citation type="journal article" date="2017" name="Nature">
        <title>The Apostasia genome and the evolution of orchids.</title>
        <authorList>
            <person name="Zhang G.Q."/>
            <person name="Liu K.W."/>
            <person name="Li Z."/>
            <person name="Lohaus R."/>
            <person name="Hsiao Y.Y."/>
            <person name="Niu S.C."/>
            <person name="Wang J.Y."/>
            <person name="Lin Y.C."/>
            <person name="Xu Q."/>
            <person name="Chen L.J."/>
            <person name="Yoshida K."/>
            <person name="Fujiwara S."/>
            <person name="Wang Z.W."/>
            <person name="Zhang Y.Q."/>
            <person name="Mitsuda N."/>
            <person name="Wang M."/>
            <person name="Liu G.H."/>
            <person name="Pecoraro L."/>
            <person name="Huang H.X."/>
            <person name="Xiao X.J."/>
            <person name="Lin M."/>
            <person name="Wu X.Y."/>
            <person name="Wu W.L."/>
            <person name="Chen Y.Y."/>
            <person name="Chang S.B."/>
            <person name="Sakamoto S."/>
            <person name="Ohme-Takagi M."/>
            <person name="Yagi M."/>
            <person name="Zeng S.J."/>
            <person name="Shen C.Y."/>
            <person name="Yeh C.M."/>
            <person name="Luo Y.B."/>
            <person name="Tsai W.C."/>
            <person name="Van de Peer Y."/>
            <person name="Liu Z.J."/>
        </authorList>
    </citation>
    <scope>NUCLEOTIDE SEQUENCE [LARGE SCALE GENOMIC DNA]</scope>
    <source>
        <strain evidence="5">cv. Shenzhen</strain>
        <tissue evidence="4">Stem</tissue>
    </source>
</reference>
<dbReference type="GO" id="GO:0030497">
    <property type="term" value="P:fatty acid elongation"/>
    <property type="evidence" value="ECO:0007669"/>
    <property type="project" value="TreeGrafter"/>
</dbReference>
<dbReference type="AlphaFoldDB" id="A0A2I0B1S3"/>
<accession>A0A2I0B1S3</accession>
<evidence type="ECO:0000256" key="1">
    <source>
        <dbReference type="ARBA" id="ARBA00012959"/>
    </source>
</evidence>
<evidence type="ECO:0000256" key="2">
    <source>
        <dbReference type="ARBA" id="ARBA00034252"/>
    </source>
</evidence>
<sequence>MAITIRSTFALPLLDCPTNSLFSRSQRMCSRPCLVAGPRHIWRPRVFSSLEVDSPLRRKYSPLLDWTLLPNGSTLASNEWRAVPDIWHSSAEKYGDQIALVDPYHDPPAKLTYKQLEQDILDFSEGLRVVGLVPDDKISLFADNSSRWLVADQGIMATGAINVVRGTRSSNDELMQIYNHSESIALVVDNPDFFNKLAESFMLVENSRFLVLLWGAKSDLNTEAAKDIPIYDYMEIMRIGHESRLSLLTSCKKGGFCTLETIEPDDIATLMYTSGTSGIPKGVMLTHRNLLHQVTQCQQSFM</sequence>
<organism evidence="4 5">
    <name type="scientific">Apostasia shenzhenica</name>
    <dbReference type="NCBI Taxonomy" id="1088818"/>
    <lineage>
        <taxon>Eukaryota</taxon>
        <taxon>Viridiplantae</taxon>
        <taxon>Streptophyta</taxon>
        <taxon>Embryophyta</taxon>
        <taxon>Tracheophyta</taxon>
        <taxon>Spermatophyta</taxon>
        <taxon>Magnoliopsida</taxon>
        <taxon>Liliopsida</taxon>
        <taxon>Asparagales</taxon>
        <taxon>Orchidaceae</taxon>
        <taxon>Apostasioideae</taxon>
        <taxon>Apostasia</taxon>
    </lineage>
</organism>
<dbReference type="InterPro" id="IPR000873">
    <property type="entry name" value="AMP-dep_synth/lig_dom"/>
</dbReference>
<evidence type="ECO:0000313" key="5">
    <source>
        <dbReference type="Proteomes" id="UP000236161"/>
    </source>
</evidence>
<dbReference type="STRING" id="1088818.A0A2I0B1S3"/>
<dbReference type="Proteomes" id="UP000236161">
    <property type="component" value="Unassembled WGS sequence"/>
</dbReference>
<dbReference type="InterPro" id="IPR052987">
    <property type="entry name" value="Chloroplast_AMP-bd_Enzymes"/>
</dbReference>
<gene>
    <name evidence="4" type="primary">AAE16</name>
    <name evidence="4" type="ORF">AXF42_Ash008577</name>
</gene>
<dbReference type="InterPro" id="IPR042099">
    <property type="entry name" value="ANL_N_sf"/>
</dbReference>
<protein>
    <recommendedName>
        <fullName evidence="1">4-coumarate--CoA ligase</fullName>
        <ecNumber evidence="1">6.2.1.12</ecNumber>
    </recommendedName>
</protein>
<keyword evidence="5" id="KW-1185">Reference proteome</keyword>
<dbReference type="InterPro" id="IPR020845">
    <property type="entry name" value="AMP-binding_CS"/>
</dbReference>
<dbReference type="GO" id="GO:0009698">
    <property type="term" value="P:phenylpropanoid metabolic process"/>
    <property type="evidence" value="ECO:0007669"/>
    <property type="project" value="UniProtKB-ARBA"/>
</dbReference>
<dbReference type="GO" id="GO:0106290">
    <property type="term" value="F:trans-cinnamate-CoA ligase activity"/>
    <property type="evidence" value="ECO:0007669"/>
    <property type="project" value="UniProtKB-ARBA"/>
</dbReference>
<dbReference type="Pfam" id="PF00501">
    <property type="entry name" value="AMP-binding"/>
    <property type="match status" value="1"/>
</dbReference>
<dbReference type="PANTHER" id="PTHR43813">
    <property type="entry name" value="ACYL-ACTIVATING ENZYME 16, CHLOROPLASTIC-RELATED"/>
    <property type="match status" value="1"/>
</dbReference>
<proteinExistence type="predicted"/>
<dbReference type="EMBL" id="KZ451923">
    <property type="protein sequence ID" value="PKA61747.1"/>
    <property type="molecule type" value="Genomic_DNA"/>
</dbReference>
<dbReference type="OrthoDB" id="1700726at2759"/>
<dbReference type="SUPFAM" id="SSF56801">
    <property type="entry name" value="Acetyl-CoA synthetase-like"/>
    <property type="match status" value="1"/>
</dbReference>
<keyword evidence="4" id="KW-0436">Ligase</keyword>
<dbReference type="GO" id="GO:0008922">
    <property type="term" value="F:long-chain fatty acid [acyl-carrier-protein] ligase activity"/>
    <property type="evidence" value="ECO:0007669"/>
    <property type="project" value="TreeGrafter"/>
</dbReference>
<comment type="catalytic activity">
    <reaction evidence="2">
        <text>(E)-4-coumarate + ATP + CoA = (E)-4-coumaroyl-CoA + AMP + diphosphate</text>
        <dbReference type="Rhea" id="RHEA:19641"/>
        <dbReference type="ChEBI" id="CHEBI:12876"/>
        <dbReference type="ChEBI" id="CHEBI:30616"/>
        <dbReference type="ChEBI" id="CHEBI:33019"/>
        <dbReference type="ChEBI" id="CHEBI:57287"/>
        <dbReference type="ChEBI" id="CHEBI:85008"/>
        <dbReference type="ChEBI" id="CHEBI:456215"/>
        <dbReference type="EC" id="6.2.1.12"/>
    </reaction>
    <physiologicalReaction direction="left-to-right" evidence="2">
        <dbReference type="Rhea" id="RHEA:19642"/>
    </physiologicalReaction>
</comment>
<dbReference type="GO" id="GO:0009507">
    <property type="term" value="C:chloroplast"/>
    <property type="evidence" value="ECO:0007669"/>
    <property type="project" value="TreeGrafter"/>
</dbReference>
<feature type="domain" description="AMP-dependent synthetase/ligase" evidence="3">
    <location>
        <begin position="89"/>
        <end position="298"/>
    </location>
</feature>
<dbReference type="GO" id="GO:0016207">
    <property type="term" value="F:4-coumarate-CoA ligase activity"/>
    <property type="evidence" value="ECO:0007669"/>
    <property type="project" value="UniProtKB-EC"/>
</dbReference>
<dbReference type="PANTHER" id="PTHR43813:SF1">
    <property type="entry name" value="ACYL-ACTIVATING ENZYME 16, CHLOROPLASTIC-RELATED"/>
    <property type="match status" value="1"/>
</dbReference>
<name>A0A2I0B1S3_9ASPA</name>
<evidence type="ECO:0000259" key="3">
    <source>
        <dbReference type="Pfam" id="PF00501"/>
    </source>
</evidence>
<dbReference type="Gene3D" id="3.40.50.12780">
    <property type="entry name" value="N-terminal domain of ligase-like"/>
    <property type="match status" value="1"/>
</dbReference>
<evidence type="ECO:0000313" key="4">
    <source>
        <dbReference type="EMBL" id="PKA61747.1"/>
    </source>
</evidence>
<dbReference type="EC" id="6.2.1.12" evidence="1"/>